<dbReference type="InterPro" id="IPR036396">
    <property type="entry name" value="Cyt_P450_sf"/>
</dbReference>
<evidence type="ECO:0000256" key="6">
    <source>
        <dbReference type="ARBA" id="ARBA00023033"/>
    </source>
</evidence>
<keyword evidence="9" id="KW-0472">Membrane</keyword>
<evidence type="ECO:0000256" key="7">
    <source>
        <dbReference type="PIRSR" id="PIRSR602403-1"/>
    </source>
</evidence>
<evidence type="ECO:0000256" key="8">
    <source>
        <dbReference type="RuleBase" id="RU000461"/>
    </source>
</evidence>
<dbReference type="GO" id="GO:0004497">
    <property type="term" value="F:monooxygenase activity"/>
    <property type="evidence" value="ECO:0007669"/>
    <property type="project" value="UniProtKB-KW"/>
</dbReference>
<dbReference type="Gene3D" id="1.10.630.10">
    <property type="entry name" value="Cytochrome P450"/>
    <property type="match status" value="1"/>
</dbReference>
<keyword evidence="9" id="KW-1133">Transmembrane helix</keyword>
<dbReference type="AlphaFoldDB" id="A0A8H7MKF4"/>
<reference evidence="10" key="1">
    <citation type="submission" date="2018-12" db="EMBL/GenBank/DDBJ databases">
        <authorList>
            <person name="Syme R.A."/>
            <person name="Farfan-Caceres L."/>
            <person name="Lichtenzveig J."/>
        </authorList>
    </citation>
    <scope>NUCLEOTIDE SEQUENCE</scope>
    <source>
        <strain evidence="10">Al4</strain>
    </source>
</reference>
<dbReference type="GO" id="GO:0016705">
    <property type="term" value="F:oxidoreductase activity, acting on paired donors, with incorporation or reduction of molecular oxygen"/>
    <property type="evidence" value="ECO:0007669"/>
    <property type="project" value="InterPro"/>
</dbReference>
<dbReference type="Pfam" id="PF00067">
    <property type="entry name" value="p450"/>
    <property type="match status" value="1"/>
</dbReference>
<dbReference type="GO" id="GO:0020037">
    <property type="term" value="F:heme binding"/>
    <property type="evidence" value="ECO:0007669"/>
    <property type="project" value="InterPro"/>
</dbReference>
<keyword evidence="6 8" id="KW-0503">Monooxygenase</keyword>
<dbReference type="EMBL" id="RZGK01000008">
    <property type="protein sequence ID" value="KAF9697072.1"/>
    <property type="molecule type" value="Genomic_DNA"/>
</dbReference>
<evidence type="ECO:0000313" key="10">
    <source>
        <dbReference type="EMBL" id="KAF9697072.1"/>
    </source>
</evidence>
<feature type="binding site" description="axial binding residue" evidence="7">
    <location>
        <position position="450"/>
    </location>
    <ligand>
        <name>heme</name>
        <dbReference type="ChEBI" id="CHEBI:30413"/>
    </ligand>
    <ligandPart>
        <name>Fe</name>
        <dbReference type="ChEBI" id="CHEBI:18248"/>
    </ligandPart>
</feature>
<keyword evidence="9" id="KW-0812">Transmembrane</keyword>
<keyword evidence="3 7" id="KW-0479">Metal-binding</keyword>
<feature type="transmembrane region" description="Helical" evidence="9">
    <location>
        <begin position="12"/>
        <end position="32"/>
    </location>
</feature>
<dbReference type="InterPro" id="IPR002403">
    <property type="entry name" value="Cyt_P450_E_grp-IV"/>
</dbReference>
<comment type="caution">
    <text evidence="10">The sequence shown here is derived from an EMBL/GenBank/DDBJ whole genome shotgun (WGS) entry which is preliminary data.</text>
</comment>
<keyword evidence="5 7" id="KW-0408">Iron</keyword>
<evidence type="ECO:0000256" key="2">
    <source>
        <dbReference type="ARBA" id="ARBA00010617"/>
    </source>
</evidence>
<gene>
    <name evidence="10" type="ORF">EKO04_005147</name>
</gene>
<dbReference type="Proteomes" id="UP000651452">
    <property type="component" value="Unassembled WGS sequence"/>
</dbReference>
<dbReference type="PRINTS" id="PR00465">
    <property type="entry name" value="EP450IV"/>
</dbReference>
<keyword evidence="7 8" id="KW-0349">Heme</keyword>
<sequence>MPLLGRIVNNSLPDYVIFFGLAVVLAVVAVLLQGRKRAQQLNALGSKAAAYPAKLPFGVDVLYKLVRHMLQDTFFDFTRELLDNAGRTVELNVPGGRLLFTDNVDNIKAIQFTQFGDFGKGERTHRIWKNILGDSVFSTDGPLWVKNKDELRPHLAKSRSNDLEITEKHTQRLFDHFRQAKPLEVYDVIDRHQLDIVTDIFYGESTNSLVDNEQPFRDAMDTMLRLASVRTILGPLASLFPDWIFARKAYRELNAYMNTRVDRTLALPREDLLKKEQKMNLMETLAVKQPDRKYIKDQLIAVLLASKDPVAITISWLIYELSRRRDVFEKIEREIQETIGFKNHPDGETLKNLPTLKNAVKETLRLYHPLGLNIREAKADTCLPTGGGTDGQQPIGVLKGEQVAYAVMSSQRREAVMGFADVDTWDPSRWESWTPTSSQYLPFNIGPRICLGRVFGHLQMEYTVARMVQEFERIEWCGYAGAAPDDEPMRIKIELNTKFDKPIMCKFTQRSTV</sequence>
<comment type="similarity">
    <text evidence="2 8">Belongs to the cytochrome P450 family.</text>
</comment>
<evidence type="ECO:0000256" key="3">
    <source>
        <dbReference type="ARBA" id="ARBA00022723"/>
    </source>
</evidence>
<dbReference type="PANTHER" id="PTHR24287">
    <property type="entry name" value="P450, PUTATIVE (EUROFUNG)-RELATED"/>
    <property type="match status" value="1"/>
</dbReference>
<dbReference type="GO" id="GO:0005506">
    <property type="term" value="F:iron ion binding"/>
    <property type="evidence" value="ECO:0007669"/>
    <property type="project" value="InterPro"/>
</dbReference>
<organism evidence="10 11">
    <name type="scientific">Ascochyta lentis</name>
    <dbReference type="NCBI Taxonomy" id="205686"/>
    <lineage>
        <taxon>Eukaryota</taxon>
        <taxon>Fungi</taxon>
        <taxon>Dikarya</taxon>
        <taxon>Ascomycota</taxon>
        <taxon>Pezizomycotina</taxon>
        <taxon>Dothideomycetes</taxon>
        <taxon>Pleosporomycetidae</taxon>
        <taxon>Pleosporales</taxon>
        <taxon>Pleosporineae</taxon>
        <taxon>Didymellaceae</taxon>
        <taxon>Ascochyta</taxon>
    </lineage>
</organism>
<protein>
    <recommendedName>
        <fullName evidence="12">Cytochrome P450</fullName>
    </recommendedName>
</protein>
<dbReference type="PANTHER" id="PTHR24287:SF5">
    <property type="entry name" value="P450, PUTATIVE (EUROFUNG)-RELATED"/>
    <property type="match status" value="1"/>
</dbReference>
<dbReference type="PRINTS" id="PR00385">
    <property type="entry name" value="P450"/>
</dbReference>
<name>A0A8H7MKF4_9PLEO</name>
<dbReference type="SUPFAM" id="SSF48264">
    <property type="entry name" value="Cytochrome P450"/>
    <property type="match status" value="1"/>
</dbReference>
<evidence type="ECO:0000256" key="1">
    <source>
        <dbReference type="ARBA" id="ARBA00001971"/>
    </source>
</evidence>
<evidence type="ECO:0000256" key="9">
    <source>
        <dbReference type="SAM" id="Phobius"/>
    </source>
</evidence>
<evidence type="ECO:0008006" key="12">
    <source>
        <dbReference type="Google" id="ProtNLM"/>
    </source>
</evidence>
<accession>A0A8H7MKF4</accession>
<evidence type="ECO:0000256" key="5">
    <source>
        <dbReference type="ARBA" id="ARBA00023004"/>
    </source>
</evidence>
<dbReference type="PROSITE" id="PS00086">
    <property type="entry name" value="CYTOCHROME_P450"/>
    <property type="match status" value="1"/>
</dbReference>
<dbReference type="InterPro" id="IPR047146">
    <property type="entry name" value="Cyt_P450_E_CYP52_fungi"/>
</dbReference>
<comment type="cofactor">
    <cofactor evidence="1 7">
        <name>heme</name>
        <dbReference type="ChEBI" id="CHEBI:30413"/>
    </cofactor>
</comment>
<evidence type="ECO:0000313" key="11">
    <source>
        <dbReference type="Proteomes" id="UP000651452"/>
    </source>
</evidence>
<reference evidence="10" key="2">
    <citation type="submission" date="2020-09" db="EMBL/GenBank/DDBJ databases">
        <title>Reference genome assembly for Australian Ascochyta lentis isolate Al4.</title>
        <authorList>
            <person name="Lee R.C."/>
            <person name="Farfan-Caceres L.M."/>
            <person name="Debler J.W."/>
            <person name="Williams A.H."/>
            <person name="Henares B.M."/>
        </authorList>
    </citation>
    <scope>NUCLEOTIDE SEQUENCE</scope>
    <source>
        <strain evidence="10">Al4</strain>
    </source>
</reference>
<keyword evidence="11" id="KW-1185">Reference proteome</keyword>
<dbReference type="OrthoDB" id="1470350at2759"/>
<keyword evidence="4 8" id="KW-0560">Oxidoreductase</keyword>
<proteinExistence type="inferred from homology"/>
<evidence type="ECO:0000256" key="4">
    <source>
        <dbReference type="ARBA" id="ARBA00023002"/>
    </source>
</evidence>
<dbReference type="InterPro" id="IPR001128">
    <property type="entry name" value="Cyt_P450"/>
</dbReference>
<dbReference type="InterPro" id="IPR017972">
    <property type="entry name" value="Cyt_P450_CS"/>
</dbReference>